<keyword evidence="6" id="KW-0547">Nucleotide-binding</keyword>
<evidence type="ECO:0000256" key="1">
    <source>
        <dbReference type="ARBA" id="ARBA00004496"/>
    </source>
</evidence>
<evidence type="ECO:0000256" key="7">
    <source>
        <dbReference type="ARBA" id="ARBA00022840"/>
    </source>
</evidence>
<sequence length="356" mass="40379">MAIRSLEVQHFRNLKDIHIKPLPGLNYIIGPNGSGKSSLLEAIHCLGRGKSFRTHKTNRLICEGCSSFTVLGQVQQHGRQFVVGMQRERGKSTIKLAGRLIARSSELTQALPVAVLEPGLHRLIEEGPEHRRKFLDWGVFHVEHGFHQIWSNYRRVLAQRNAALRSGGPRASIVNWDQELVQTGDQLDQARQHYLKNLMEYVSLYSQKFPDLAEVHITYQQGWREGESYAAYLAAQYTSDKERGFTQFGPHRADLRIRIQGVDAREYLSRGQQKVLVALLVLAQCEQMRMQDTSVVVLVDDLPSELDTDKRRMLMQSLTETGAQIFLTGTDSSLFPLDDTEHGMFHVEQGQIHVAG</sequence>
<comment type="similarity">
    <text evidence="2">Belongs to the RecF family.</text>
</comment>
<dbReference type="NCBIfam" id="TIGR00611">
    <property type="entry name" value="recf"/>
    <property type="match status" value="1"/>
</dbReference>
<keyword evidence="8" id="KW-0238">DNA-binding</keyword>
<evidence type="ECO:0000256" key="5">
    <source>
        <dbReference type="ARBA" id="ARBA00022705"/>
    </source>
</evidence>
<keyword evidence="5" id="KW-0235">DNA replication</keyword>
<dbReference type="Gene3D" id="1.20.1050.90">
    <property type="entry name" value="RecF/RecN/SMC, N-terminal domain"/>
    <property type="match status" value="1"/>
</dbReference>
<evidence type="ECO:0000256" key="4">
    <source>
        <dbReference type="ARBA" id="ARBA00022490"/>
    </source>
</evidence>
<evidence type="ECO:0000259" key="9">
    <source>
        <dbReference type="Pfam" id="PF02463"/>
    </source>
</evidence>
<feature type="domain" description="RecF/RecN/SMC N-terminal" evidence="9">
    <location>
        <begin position="3"/>
        <end position="351"/>
    </location>
</feature>
<organism evidence="10">
    <name type="scientific">hydrothermal vent metagenome</name>
    <dbReference type="NCBI Taxonomy" id="652676"/>
    <lineage>
        <taxon>unclassified sequences</taxon>
        <taxon>metagenomes</taxon>
        <taxon>ecological metagenomes</taxon>
    </lineage>
</organism>
<dbReference type="InterPro" id="IPR042174">
    <property type="entry name" value="RecF_2"/>
</dbReference>
<dbReference type="GO" id="GO:0005524">
    <property type="term" value="F:ATP binding"/>
    <property type="evidence" value="ECO:0007669"/>
    <property type="project" value="UniProtKB-KW"/>
</dbReference>
<dbReference type="InterPro" id="IPR003395">
    <property type="entry name" value="RecF/RecN/SMC_N"/>
</dbReference>
<dbReference type="PANTHER" id="PTHR32182:SF0">
    <property type="entry name" value="DNA REPLICATION AND REPAIR PROTEIN RECF"/>
    <property type="match status" value="1"/>
</dbReference>
<gene>
    <name evidence="10" type="ORF">MNBD_GAMMA19-2257</name>
</gene>
<comment type="subcellular location">
    <subcellularLocation>
        <location evidence="1">Cytoplasm</location>
    </subcellularLocation>
</comment>
<dbReference type="InterPro" id="IPR001238">
    <property type="entry name" value="DNA-binding_RecF"/>
</dbReference>
<evidence type="ECO:0000313" key="10">
    <source>
        <dbReference type="EMBL" id="VAX03749.1"/>
    </source>
</evidence>
<dbReference type="GO" id="GO:0005737">
    <property type="term" value="C:cytoplasm"/>
    <property type="evidence" value="ECO:0007669"/>
    <property type="project" value="UniProtKB-SubCell"/>
</dbReference>
<dbReference type="PROSITE" id="PS00617">
    <property type="entry name" value="RECF_1"/>
    <property type="match status" value="1"/>
</dbReference>
<protein>
    <recommendedName>
        <fullName evidence="3">DNA replication and repair protein RecF</fullName>
    </recommendedName>
</protein>
<evidence type="ECO:0000256" key="3">
    <source>
        <dbReference type="ARBA" id="ARBA00020170"/>
    </source>
</evidence>
<reference evidence="10" key="1">
    <citation type="submission" date="2018-06" db="EMBL/GenBank/DDBJ databases">
        <authorList>
            <person name="Zhirakovskaya E."/>
        </authorList>
    </citation>
    <scope>NUCLEOTIDE SEQUENCE</scope>
</reference>
<dbReference type="PROSITE" id="PS00618">
    <property type="entry name" value="RECF_2"/>
    <property type="match status" value="1"/>
</dbReference>
<proteinExistence type="inferred from homology"/>
<dbReference type="PANTHER" id="PTHR32182">
    <property type="entry name" value="DNA REPLICATION AND REPAIR PROTEIN RECF"/>
    <property type="match status" value="1"/>
</dbReference>
<dbReference type="HAMAP" id="MF_00365">
    <property type="entry name" value="RecF"/>
    <property type="match status" value="1"/>
</dbReference>
<dbReference type="GO" id="GO:0006302">
    <property type="term" value="P:double-strand break repair"/>
    <property type="evidence" value="ECO:0007669"/>
    <property type="project" value="TreeGrafter"/>
</dbReference>
<dbReference type="SUPFAM" id="SSF52540">
    <property type="entry name" value="P-loop containing nucleoside triphosphate hydrolases"/>
    <property type="match status" value="1"/>
</dbReference>
<dbReference type="Gene3D" id="3.40.50.300">
    <property type="entry name" value="P-loop containing nucleotide triphosphate hydrolases"/>
    <property type="match status" value="1"/>
</dbReference>
<accession>A0A3B1AD07</accession>
<dbReference type="InterPro" id="IPR027417">
    <property type="entry name" value="P-loop_NTPase"/>
</dbReference>
<dbReference type="InterPro" id="IPR018078">
    <property type="entry name" value="DNA-binding_RecF_CS"/>
</dbReference>
<dbReference type="GO" id="GO:0000731">
    <property type="term" value="P:DNA synthesis involved in DNA repair"/>
    <property type="evidence" value="ECO:0007669"/>
    <property type="project" value="TreeGrafter"/>
</dbReference>
<dbReference type="AlphaFoldDB" id="A0A3B1AD07"/>
<keyword evidence="4" id="KW-0963">Cytoplasm</keyword>
<evidence type="ECO:0000256" key="6">
    <source>
        <dbReference type="ARBA" id="ARBA00022741"/>
    </source>
</evidence>
<dbReference type="GO" id="GO:0006260">
    <property type="term" value="P:DNA replication"/>
    <property type="evidence" value="ECO:0007669"/>
    <property type="project" value="UniProtKB-KW"/>
</dbReference>
<dbReference type="EMBL" id="UOFV01000426">
    <property type="protein sequence ID" value="VAX03749.1"/>
    <property type="molecule type" value="Genomic_DNA"/>
</dbReference>
<evidence type="ECO:0000256" key="2">
    <source>
        <dbReference type="ARBA" id="ARBA00008016"/>
    </source>
</evidence>
<name>A0A3B1AD07_9ZZZZ</name>
<keyword evidence="7" id="KW-0067">ATP-binding</keyword>
<evidence type="ECO:0000256" key="8">
    <source>
        <dbReference type="ARBA" id="ARBA00023125"/>
    </source>
</evidence>
<dbReference type="GO" id="GO:0003697">
    <property type="term" value="F:single-stranded DNA binding"/>
    <property type="evidence" value="ECO:0007669"/>
    <property type="project" value="InterPro"/>
</dbReference>
<dbReference type="Pfam" id="PF02463">
    <property type="entry name" value="SMC_N"/>
    <property type="match status" value="1"/>
</dbReference>